<evidence type="ECO:0000313" key="2">
    <source>
        <dbReference type="EMBL" id="TSJ44791.1"/>
    </source>
</evidence>
<accession>A0A556MXZ5</accession>
<dbReference type="InterPro" id="IPR051783">
    <property type="entry name" value="NAD(P)-dependent_oxidoreduct"/>
</dbReference>
<proteinExistence type="predicted"/>
<dbReference type="SUPFAM" id="SSF51735">
    <property type="entry name" value="NAD(P)-binding Rossmann-fold domains"/>
    <property type="match status" value="1"/>
</dbReference>
<dbReference type="PANTHER" id="PTHR48079">
    <property type="entry name" value="PROTEIN YEEZ"/>
    <property type="match status" value="1"/>
</dbReference>
<dbReference type="InterPro" id="IPR036291">
    <property type="entry name" value="NAD(P)-bd_dom_sf"/>
</dbReference>
<dbReference type="Proteomes" id="UP000316008">
    <property type="component" value="Unassembled WGS sequence"/>
</dbReference>
<organism evidence="2 3">
    <name type="scientific">Fluviicola chungangensis</name>
    <dbReference type="NCBI Taxonomy" id="2597671"/>
    <lineage>
        <taxon>Bacteria</taxon>
        <taxon>Pseudomonadati</taxon>
        <taxon>Bacteroidota</taxon>
        <taxon>Flavobacteriia</taxon>
        <taxon>Flavobacteriales</taxon>
        <taxon>Crocinitomicaceae</taxon>
        <taxon>Fluviicola</taxon>
    </lineage>
</organism>
<dbReference type="GO" id="GO:0004029">
    <property type="term" value="F:aldehyde dehydrogenase (NAD+) activity"/>
    <property type="evidence" value="ECO:0007669"/>
    <property type="project" value="TreeGrafter"/>
</dbReference>
<sequence>MKVAITGGNGHIGNAIIEELIRRNYSIKALAHSKSDFLESRNIAIVKGSIEDENSLRELMKDCDYLIHCAAIISITGDPHGQVQNINVNGVENILKTAKESKLKRIVHLSSVHAYNHLPIDEPMNETRPFVPDSAYSYDKSKRDGQLIARKYFESGLPVIIVNPTCVFGPPNYARCKQNSAFISMAKRRIPFVFKGGYDWVDVRDIANSICNALTQGQLGESYILGGRYYTLKDLSRVVAKVSGKRIPCFEIPIGLVKSFLPFIKVYYRLMKQDPSVTRESIEILEFGNKHIDSEKAKKDLGHNPRPVDETMKDLLSWHRENH</sequence>
<dbReference type="Pfam" id="PF01370">
    <property type="entry name" value="Epimerase"/>
    <property type="match status" value="1"/>
</dbReference>
<keyword evidence="3" id="KW-1185">Reference proteome</keyword>
<name>A0A556MXZ5_9FLAO</name>
<protein>
    <submittedName>
        <fullName evidence="2">NAD-dependent epimerase/dehydratase family protein</fullName>
    </submittedName>
</protein>
<comment type="caution">
    <text evidence="2">The sequence shown here is derived from an EMBL/GenBank/DDBJ whole genome shotgun (WGS) entry which is preliminary data.</text>
</comment>
<evidence type="ECO:0000313" key="3">
    <source>
        <dbReference type="Proteomes" id="UP000316008"/>
    </source>
</evidence>
<dbReference type="Gene3D" id="3.40.50.720">
    <property type="entry name" value="NAD(P)-binding Rossmann-like Domain"/>
    <property type="match status" value="1"/>
</dbReference>
<dbReference type="GO" id="GO:0005737">
    <property type="term" value="C:cytoplasm"/>
    <property type="evidence" value="ECO:0007669"/>
    <property type="project" value="TreeGrafter"/>
</dbReference>
<dbReference type="EMBL" id="VLPL01000004">
    <property type="protein sequence ID" value="TSJ44791.1"/>
    <property type="molecule type" value="Genomic_DNA"/>
</dbReference>
<evidence type="ECO:0000259" key="1">
    <source>
        <dbReference type="Pfam" id="PF01370"/>
    </source>
</evidence>
<dbReference type="PANTHER" id="PTHR48079:SF6">
    <property type="entry name" value="NAD(P)-BINDING DOMAIN-CONTAINING PROTEIN-RELATED"/>
    <property type="match status" value="1"/>
</dbReference>
<dbReference type="OrthoDB" id="9803111at2"/>
<dbReference type="RefSeq" id="WP_144332905.1">
    <property type="nucleotide sequence ID" value="NZ_VLPL01000004.1"/>
</dbReference>
<dbReference type="InterPro" id="IPR001509">
    <property type="entry name" value="Epimerase_deHydtase"/>
</dbReference>
<reference evidence="2 3" key="1">
    <citation type="submission" date="2019-07" db="EMBL/GenBank/DDBJ databases">
        <authorList>
            <person name="Huq M.A."/>
        </authorList>
    </citation>
    <scope>NUCLEOTIDE SEQUENCE [LARGE SCALE GENOMIC DNA]</scope>
    <source>
        <strain evidence="2 3">MAH-3</strain>
    </source>
</reference>
<feature type="domain" description="NAD-dependent epimerase/dehydratase" evidence="1">
    <location>
        <begin position="3"/>
        <end position="226"/>
    </location>
</feature>
<gene>
    <name evidence="2" type="ORF">FO442_09330</name>
</gene>
<dbReference type="AlphaFoldDB" id="A0A556MXZ5"/>